<feature type="domain" description="Colicin D immunity protein" evidence="1">
    <location>
        <begin position="1"/>
        <end position="85"/>
    </location>
</feature>
<dbReference type="InterPro" id="IPR015287">
    <property type="entry name" value="Colicin_D_immunity_dom"/>
</dbReference>
<dbReference type="GO" id="GO:0015643">
    <property type="term" value="F:toxic substance binding"/>
    <property type="evidence" value="ECO:0007669"/>
    <property type="project" value="InterPro"/>
</dbReference>
<dbReference type="EMBL" id="QJKB01000007">
    <property type="protein sequence ID" value="PXX41522.1"/>
    <property type="molecule type" value="Genomic_DNA"/>
</dbReference>
<dbReference type="SUPFAM" id="SSF101125">
    <property type="entry name" value="Colicin D immunity protein"/>
    <property type="match status" value="1"/>
</dbReference>
<proteinExistence type="predicted"/>
<reference evidence="2 3" key="1">
    <citation type="submission" date="2018-05" db="EMBL/GenBank/DDBJ databases">
        <title>Genomic Encyclopedia of Type Strains, Phase IV (KMG-IV): sequencing the most valuable type-strain genomes for metagenomic binning, comparative biology and taxonomic classification.</title>
        <authorList>
            <person name="Goeker M."/>
        </authorList>
    </citation>
    <scope>NUCLEOTIDE SEQUENCE [LARGE SCALE GENOMIC DNA]</scope>
    <source>
        <strain evidence="2 3">DSM 19792</strain>
    </source>
</reference>
<gene>
    <name evidence="2" type="ORF">DFR42_107173</name>
</gene>
<dbReference type="Proteomes" id="UP000247792">
    <property type="component" value="Unassembled WGS sequence"/>
</dbReference>
<dbReference type="OrthoDB" id="8595941at2"/>
<dbReference type="Gene3D" id="1.20.120.650">
    <property type="entry name" value="Colicin D"/>
    <property type="match status" value="1"/>
</dbReference>
<dbReference type="RefSeq" id="WP_110256752.1">
    <property type="nucleotide sequence ID" value="NZ_QJKB01000007.1"/>
</dbReference>
<dbReference type="GO" id="GO:0030153">
    <property type="term" value="P:bacteriocin immunity"/>
    <property type="evidence" value="ECO:0007669"/>
    <property type="project" value="InterPro"/>
</dbReference>
<accession>A0A318JML8</accession>
<evidence type="ECO:0000259" key="1">
    <source>
        <dbReference type="Pfam" id="PF09204"/>
    </source>
</evidence>
<dbReference type="Pfam" id="PF09204">
    <property type="entry name" value="Colicin_immun"/>
    <property type="match status" value="1"/>
</dbReference>
<sequence>MSEKLLRFVEEFLATESNAEVFADEFIKRWKKEGASGLALSDNPQLSEVLSSTFCLADMYNPDADRESYELDEHKLRVEIRKLIDGILLRSSA</sequence>
<protein>
    <submittedName>
        <fullName evidence="2">Self-protective colicin-like immunity protein</fullName>
    </submittedName>
</protein>
<dbReference type="InterPro" id="IPR036471">
    <property type="entry name" value="Colicin_D_sf"/>
</dbReference>
<keyword evidence="3" id="KW-1185">Reference proteome</keyword>
<name>A0A318JML8_9BURK</name>
<dbReference type="AlphaFoldDB" id="A0A318JML8"/>
<evidence type="ECO:0000313" key="3">
    <source>
        <dbReference type="Proteomes" id="UP000247792"/>
    </source>
</evidence>
<comment type="caution">
    <text evidence="2">The sequence shown here is derived from an EMBL/GenBank/DDBJ whole genome shotgun (WGS) entry which is preliminary data.</text>
</comment>
<organism evidence="2 3">
    <name type="scientific">Undibacterium pigrum</name>
    <dbReference type="NCBI Taxonomy" id="401470"/>
    <lineage>
        <taxon>Bacteria</taxon>
        <taxon>Pseudomonadati</taxon>
        <taxon>Pseudomonadota</taxon>
        <taxon>Betaproteobacteria</taxon>
        <taxon>Burkholderiales</taxon>
        <taxon>Oxalobacteraceae</taxon>
        <taxon>Undibacterium</taxon>
    </lineage>
</organism>
<evidence type="ECO:0000313" key="2">
    <source>
        <dbReference type="EMBL" id="PXX41522.1"/>
    </source>
</evidence>